<evidence type="ECO:0000313" key="1">
    <source>
        <dbReference type="EMBL" id="KAL0001306.1"/>
    </source>
</evidence>
<proteinExistence type="predicted"/>
<accession>A0AAW2CW98</accession>
<gene>
    <name evidence="1" type="ORF">SO802_015087</name>
</gene>
<protein>
    <submittedName>
        <fullName evidence="1">Uncharacterized protein</fullName>
    </submittedName>
</protein>
<evidence type="ECO:0000313" key="2">
    <source>
        <dbReference type="Proteomes" id="UP001459277"/>
    </source>
</evidence>
<name>A0AAW2CW98_9ROSI</name>
<dbReference type="AlphaFoldDB" id="A0AAW2CW98"/>
<reference evidence="1 2" key="1">
    <citation type="submission" date="2024-01" db="EMBL/GenBank/DDBJ databases">
        <title>A telomere-to-telomere, gap-free genome of sweet tea (Lithocarpus litseifolius).</title>
        <authorList>
            <person name="Zhou J."/>
        </authorList>
    </citation>
    <scope>NUCLEOTIDE SEQUENCE [LARGE SCALE GENOMIC DNA]</scope>
    <source>
        <strain evidence="1">Zhou-2022a</strain>
        <tissue evidence="1">Leaf</tissue>
    </source>
</reference>
<keyword evidence="2" id="KW-1185">Reference proteome</keyword>
<comment type="caution">
    <text evidence="1">The sequence shown here is derived from an EMBL/GenBank/DDBJ whole genome shotgun (WGS) entry which is preliminary data.</text>
</comment>
<dbReference type="EMBL" id="JAZDWU010000005">
    <property type="protein sequence ID" value="KAL0001306.1"/>
    <property type="molecule type" value="Genomic_DNA"/>
</dbReference>
<feature type="non-terminal residue" evidence="1">
    <location>
        <position position="1"/>
    </location>
</feature>
<organism evidence="1 2">
    <name type="scientific">Lithocarpus litseifolius</name>
    <dbReference type="NCBI Taxonomy" id="425828"/>
    <lineage>
        <taxon>Eukaryota</taxon>
        <taxon>Viridiplantae</taxon>
        <taxon>Streptophyta</taxon>
        <taxon>Embryophyta</taxon>
        <taxon>Tracheophyta</taxon>
        <taxon>Spermatophyta</taxon>
        <taxon>Magnoliopsida</taxon>
        <taxon>eudicotyledons</taxon>
        <taxon>Gunneridae</taxon>
        <taxon>Pentapetalae</taxon>
        <taxon>rosids</taxon>
        <taxon>fabids</taxon>
        <taxon>Fagales</taxon>
        <taxon>Fagaceae</taxon>
        <taxon>Lithocarpus</taxon>
    </lineage>
</organism>
<sequence>LVGLTKSGRCYTPKELEKRRKEIGKNTAEPVRNRATTEESEEFLKTIRKAIYNVI</sequence>
<dbReference type="Proteomes" id="UP001459277">
    <property type="component" value="Unassembled WGS sequence"/>
</dbReference>